<sequence>MDTNGEASVEAYAEPSGPYFPGQSIIMHCKVTGDTTKFCTWNPPNGSPFEPSSFPNFYESVSSGSTAECTFRIKSASDFESGKWTCNPFLSGGDSKKSDPIDILVARPPESIEVSEVRKDAYHEILQAQNAVNFTCEVKAIRPEVESIQWYIVREDGSEEHLTPSQPGLLHSNKTFVSADFSSYPGMQNQGVQQMMVYNVNATLSHVFSPLDNGRKLVCRVTHMLLHPANNSASAKLEVQYVPVVHMDDWKTKNFDPHGNKFYLPPGTKGEITVYFLANPPISAPQREVQWIIRNDITLNSGQEEGKGARNDLYETTLTIDPVGREDATDGYILRLYSSPVSPNAQEPFTEFKFRVELGDRPPAAGMDAGVIAGVVIAVIALAIVIILVVIARVKGLFCFAAGMDAGVIAGVVIAVIALAIVIILVVIARVKGLFCFAAPEGRKEGSETESADRAPAHGKGGKPLASRLSDLYNRVTNPKKEKKKDMADVEAAKKEVLFSLFHILFTPLEVPLTEKEKEKHGESEGEEEEKKEKEGVVYAELDLKESGKKLPPKKTSPGESTEYVEIVGTVPPPPSYSEPPK</sequence>
<feature type="transmembrane region" description="Helical" evidence="2">
    <location>
        <begin position="406"/>
        <end position="429"/>
    </location>
</feature>
<protein>
    <recommendedName>
        <fullName evidence="3">Ig-like domain-containing protein</fullName>
    </recommendedName>
</protein>
<evidence type="ECO:0000256" key="2">
    <source>
        <dbReference type="SAM" id="Phobius"/>
    </source>
</evidence>
<dbReference type="PANTHER" id="PTHR45889:SF8">
    <property type="entry name" value="IG-LIKE DOMAIN-CONTAINING PROTEIN"/>
    <property type="match status" value="1"/>
</dbReference>
<keyword evidence="2" id="KW-0812">Transmembrane</keyword>
<feature type="region of interest" description="Disordered" evidence="1">
    <location>
        <begin position="515"/>
        <end position="582"/>
    </location>
</feature>
<gene>
    <name evidence="4" type="ORF">DSTB1V02_LOCUS3778</name>
</gene>
<dbReference type="EMBL" id="CAJPEV010000515">
    <property type="protein sequence ID" value="CAG0886038.1"/>
    <property type="molecule type" value="Genomic_DNA"/>
</dbReference>
<feature type="domain" description="Ig-like" evidence="3">
    <location>
        <begin position="109"/>
        <end position="240"/>
    </location>
</feature>
<feature type="transmembrane region" description="Helical" evidence="2">
    <location>
        <begin position="371"/>
        <end position="394"/>
    </location>
</feature>
<evidence type="ECO:0000256" key="1">
    <source>
        <dbReference type="SAM" id="MobiDB-lite"/>
    </source>
</evidence>
<keyword evidence="2" id="KW-1133">Transmembrane helix</keyword>
<dbReference type="PANTHER" id="PTHR45889">
    <property type="entry name" value="IG-LIKE DOMAIN-CONTAINING PROTEIN"/>
    <property type="match status" value="1"/>
</dbReference>
<feature type="compositionally biased region" description="Basic and acidic residues" evidence="1">
    <location>
        <begin position="446"/>
        <end position="456"/>
    </location>
</feature>
<dbReference type="InterPro" id="IPR036179">
    <property type="entry name" value="Ig-like_dom_sf"/>
</dbReference>
<dbReference type="EMBL" id="LR900032">
    <property type="protein sequence ID" value="CAD7243869.1"/>
    <property type="molecule type" value="Genomic_DNA"/>
</dbReference>
<reference evidence="4" key="1">
    <citation type="submission" date="2020-11" db="EMBL/GenBank/DDBJ databases">
        <authorList>
            <person name="Tran Van P."/>
        </authorList>
    </citation>
    <scope>NUCLEOTIDE SEQUENCE</scope>
</reference>
<feature type="compositionally biased region" description="Pro residues" evidence="1">
    <location>
        <begin position="571"/>
        <end position="582"/>
    </location>
</feature>
<dbReference type="OrthoDB" id="6369918at2759"/>
<dbReference type="InterPro" id="IPR013783">
    <property type="entry name" value="Ig-like_fold"/>
</dbReference>
<accession>A0A7R8X9W0</accession>
<dbReference type="Proteomes" id="UP000677054">
    <property type="component" value="Unassembled WGS sequence"/>
</dbReference>
<feature type="region of interest" description="Disordered" evidence="1">
    <location>
        <begin position="446"/>
        <end position="466"/>
    </location>
</feature>
<keyword evidence="5" id="KW-1185">Reference proteome</keyword>
<evidence type="ECO:0000259" key="3">
    <source>
        <dbReference type="PROSITE" id="PS50835"/>
    </source>
</evidence>
<dbReference type="InterPro" id="IPR007110">
    <property type="entry name" value="Ig-like_dom"/>
</dbReference>
<dbReference type="AlphaFoldDB" id="A0A7R8X9W0"/>
<dbReference type="Gene3D" id="2.60.40.10">
    <property type="entry name" value="Immunoglobulins"/>
    <property type="match status" value="2"/>
</dbReference>
<organism evidence="4">
    <name type="scientific">Darwinula stevensoni</name>
    <dbReference type="NCBI Taxonomy" id="69355"/>
    <lineage>
        <taxon>Eukaryota</taxon>
        <taxon>Metazoa</taxon>
        <taxon>Ecdysozoa</taxon>
        <taxon>Arthropoda</taxon>
        <taxon>Crustacea</taxon>
        <taxon>Oligostraca</taxon>
        <taxon>Ostracoda</taxon>
        <taxon>Podocopa</taxon>
        <taxon>Podocopida</taxon>
        <taxon>Darwinulocopina</taxon>
        <taxon>Darwinuloidea</taxon>
        <taxon>Darwinulidae</taxon>
        <taxon>Darwinula</taxon>
    </lineage>
</organism>
<dbReference type="SUPFAM" id="SSF48726">
    <property type="entry name" value="Immunoglobulin"/>
    <property type="match status" value="2"/>
</dbReference>
<evidence type="ECO:0000313" key="4">
    <source>
        <dbReference type="EMBL" id="CAD7243869.1"/>
    </source>
</evidence>
<name>A0A7R8X9W0_9CRUS</name>
<proteinExistence type="predicted"/>
<evidence type="ECO:0000313" key="5">
    <source>
        <dbReference type="Proteomes" id="UP000677054"/>
    </source>
</evidence>
<feature type="compositionally biased region" description="Basic and acidic residues" evidence="1">
    <location>
        <begin position="515"/>
        <end position="549"/>
    </location>
</feature>
<dbReference type="PROSITE" id="PS50835">
    <property type="entry name" value="IG_LIKE"/>
    <property type="match status" value="1"/>
</dbReference>
<keyword evidence="2" id="KW-0472">Membrane</keyword>